<evidence type="ECO:0000313" key="7">
    <source>
        <dbReference type="EMBL" id="SCA57634.1"/>
    </source>
</evidence>
<reference evidence="7 8" key="1">
    <citation type="submission" date="2016-07" db="EMBL/GenBank/DDBJ databases">
        <authorList>
            <person name="Lefevre C.T."/>
        </authorList>
    </citation>
    <scope>NUCLEOTIDE SEQUENCE [LARGE SCALE GENOMIC DNA]</scope>
    <source>
        <strain evidence="7">PR1</strain>
    </source>
</reference>
<dbReference type="GO" id="GO:0055085">
    <property type="term" value="P:transmembrane transport"/>
    <property type="evidence" value="ECO:0007669"/>
    <property type="project" value="TreeGrafter"/>
</dbReference>
<evidence type="ECO:0000256" key="6">
    <source>
        <dbReference type="SAM" id="Phobius"/>
    </source>
</evidence>
<feature type="transmembrane region" description="Helical" evidence="6">
    <location>
        <begin position="244"/>
        <end position="265"/>
    </location>
</feature>
<evidence type="ECO:0000313" key="8">
    <source>
        <dbReference type="Proteomes" id="UP000231658"/>
    </source>
</evidence>
<sequence>MEASKQLKIWSISLLVFILLLYVLHDVLTPFVAGMAVAYFIDPIADKLEKWGLSRTTATSVITVGFFIIMIGALSLLLPVLTSQVIGFAGRVPTYFDHLHGLLKPVVQQVFSGASEADLKELGATAASFAKQAFSVVGNLLQRLISGGAALFDVVSILVLTPLVTFYLLRDWDLLVARIDHWLPRKHAPVIREQFSLIDETLAGFVRGQASVCLMLGSFYAIGLSVLGLEFGLLVGLGAGLISFIPYFGSILGFGVSISIALVQFDDLTQVGLVAGVFAIGQILEGNVLTPKLVGEKVGLHPVWVIFALMAGGALAGFTGVMLAVPVAAIIGVLVRFGLAQYMKSALYTGTPSNKA</sequence>
<name>A0A1C3RK21_9PROT</name>
<dbReference type="PANTHER" id="PTHR21716:SF64">
    <property type="entry name" value="AI-2 TRANSPORT PROTEIN TQSA"/>
    <property type="match status" value="1"/>
</dbReference>
<dbReference type="OrthoDB" id="5792512at2"/>
<comment type="subcellular location">
    <subcellularLocation>
        <location evidence="1">Membrane</location>
        <topology evidence="1">Multi-pass membrane protein</topology>
    </subcellularLocation>
</comment>
<evidence type="ECO:0000256" key="3">
    <source>
        <dbReference type="ARBA" id="ARBA00022692"/>
    </source>
</evidence>
<comment type="similarity">
    <text evidence="2">Belongs to the autoinducer-2 exporter (AI-2E) (TC 2.A.86) family.</text>
</comment>
<feature type="transmembrane region" description="Helical" evidence="6">
    <location>
        <begin position="61"/>
        <end position="81"/>
    </location>
</feature>
<dbReference type="RefSeq" id="WP_069189648.1">
    <property type="nucleotide sequence ID" value="NZ_FLYE01000045.1"/>
</dbReference>
<proteinExistence type="inferred from homology"/>
<evidence type="ECO:0000256" key="1">
    <source>
        <dbReference type="ARBA" id="ARBA00004141"/>
    </source>
</evidence>
<keyword evidence="3 6" id="KW-0812">Transmembrane</keyword>
<keyword evidence="8" id="KW-1185">Reference proteome</keyword>
<evidence type="ECO:0000256" key="5">
    <source>
        <dbReference type="ARBA" id="ARBA00023136"/>
    </source>
</evidence>
<feature type="transmembrane region" description="Helical" evidence="6">
    <location>
        <begin position="150"/>
        <end position="169"/>
    </location>
</feature>
<dbReference type="Pfam" id="PF01594">
    <property type="entry name" value="AI-2E_transport"/>
    <property type="match status" value="1"/>
</dbReference>
<gene>
    <name evidence="7" type="ORF">MTBPR1_60147</name>
</gene>
<evidence type="ECO:0000256" key="2">
    <source>
        <dbReference type="ARBA" id="ARBA00009773"/>
    </source>
</evidence>
<organism evidence="7 8">
    <name type="scientific">Candidatus Terasakiella magnetica</name>
    <dbReference type="NCBI Taxonomy" id="1867952"/>
    <lineage>
        <taxon>Bacteria</taxon>
        <taxon>Pseudomonadati</taxon>
        <taxon>Pseudomonadota</taxon>
        <taxon>Alphaproteobacteria</taxon>
        <taxon>Rhodospirillales</taxon>
        <taxon>Terasakiellaceae</taxon>
        <taxon>Terasakiella</taxon>
    </lineage>
</organism>
<feature type="transmembrane region" description="Helical" evidence="6">
    <location>
        <begin position="214"/>
        <end position="237"/>
    </location>
</feature>
<keyword evidence="4 6" id="KW-1133">Transmembrane helix</keyword>
<dbReference type="STRING" id="1867952.MTBPR1_60147"/>
<protein>
    <submittedName>
        <fullName evidence="7">Putative permease</fullName>
    </submittedName>
</protein>
<dbReference type="GO" id="GO:0016020">
    <property type="term" value="C:membrane"/>
    <property type="evidence" value="ECO:0007669"/>
    <property type="project" value="UniProtKB-SubCell"/>
</dbReference>
<dbReference type="InterPro" id="IPR002549">
    <property type="entry name" value="AI-2E-like"/>
</dbReference>
<dbReference type="Proteomes" id="UP000231658">
    <property type="component" value="Unassembled WGS sequence"/>
</dbReference>
<keyword evidence="5 6" id="KW-0472">Membrane</keyword>
<evidence type="ECO:0000256" key="4">
    <source>
        <dbReference type="ARBA" id="ARBA00022989"/>
    </source>
</evidence>
<dbReference type="EMBL" id="FLYE01000045">
    <property type="protein sequence ID" value="SCA57634.1"/>
    <property type="molecule type" value="Genomic_DNA"/>
</dbReference>
<dbReference type="PANTHER" id="PTHR21716">
    <property type="entry name" value="TRANSMEMBRANE PROTEIN"/>
    <property type="match status" value="1"/>
</dbReference>
<feature type="transmembrane region" description="Helical" evidence="6">
    <location>
        <begin position="303"/>
        <end position="335"/>
    </location>
</feature>
<feature type="transmembrane region" description="Helical" evidence="6">
    <location>
        <begin position="12"/>
        <end position="41"/>
    </location>
</feature>
<accession>A0A1C3RK21</accession>
<dbReference type="AlphaFoldDB" id="A0A1C3RK21"/>